<accession>A0A1Z1FDH2</accession>
<dbReference type="Gene3D" id="1.20.1050.10">
    <property type="match status" value="1"/>
</dbReference>
<evidence type="ECO:0000313" key="3">
    <source>
        <dbReference type="Proteomes" id="UP000195807"/>
    </source>
</evidence>
<dbReference type="InterPro" id="IPR004045">
    <property type="entry name" value="Glutathione_S-Trfase_N"/>
</dbReference>
<keyword evidence="2" id="KW-0808">Transferase</keyword>
<protein>
    <submittedName>
        <fullName evidence="2">Glutathione S-transferase</fullName>
    </submittedName>
</protein>
<dbReference type="GO" id="GO:0016034">
    <property type="term" value="F:maleylacetoacetate isomerase activity"/>
    <property type="evidence" value="ECO:0007669"/>
    <property type="project" value="TreeGrafter"/>
</dbReference>
<dbReference type="AlphaFoldDB" id="A0A1Z1FDH2"/>
<organism evidence="2 3">
    <name type="scientific">Croceicoccus marinus</name>
    <dbReference type="NCBI Taxonomy" id="450378"/>
    <lineage>
        <taxon>Bacteria</taxon>
        <taxon>Pseudomonadati</taxon>
        <taxon>Pseudomonadota</taxon>
        <taxon>Alphaproteobacteria</taxon>
        <taxon>Sphingomonadales</taxon>
        <taxon>Erythrobacteraceae</taxon>
        <taxon>Croceicoccus</taxon>
    </lineage>
</organism>
<keyword evidence="3" id="KW-1185">Reference proteome</keyword>
<sequence length="233" mass="26302">MKLIIGNKNYSSWSLRGWLAAKQSGLSFEEITVNISGEDWEEAKKGWADVQPSSGKVPILWDGEVVIWDSLAILEYLDDKVREDSMNASKAAGIGSRFWPKDPVARGLCRSMVAEMHSAYQPLRREMPMNVRRRVEGIAVSDEAMGNVVRILSLWAEARSRFGSGGPFLFGSYSAADIFYAPVISRFMTYGVGVPKFAETYMEAIWEHDWMQEWIAGAEDEDWRIEAFEIAAE</sequence>
<dbReference type="PROSITE" id="PS50404">
    <property type="entry name" value="GST_NTER"/>
    <property type="match status" value="1"/>
</dbReference>
<name>A0A1Z1FDH2_9SPHN</name>
<dbReference type="SUPFAM" id="SSF47616">
    <property type="entry name" value="GST C-terminal domain-like"/>
    <property type="match status" value="1"/>
</dbReference>
<dbReference type="GO" id="GO:0006559">
    <property type="term" value="P:L-phenylalanine catabolic process"/>
    <property type="evidence" value="ECO:0007669"/>
    <property type="project" value="TreeGrafter"/>
</dbReference>
<dbReference type="InterPro" id="IPR036282">
    <property type="entry name" value="Glutathione-S-Trfase_C_sf"/>
</dbReference>
<evidence type="ECO:0000313" key="2">
    <source>
        <dbReference type="EMBL" id="ARU16869.1"/>
    </source>
</evidence>
<dbReference type="Pfam" id="PF13409">
    <property type="entry name" value="GST_N_2"/>
    <property type="match status" value="1"/>
</dbReference>
<feature type="domain" description="GST N-terminal" evidence="1">
    <location>
        <begin position="1"/>
        <end position="85"/>
    </location>
</feature>
<dbReference type="Proteomes" id="UP000195807">
    <property type="component" value="Chromosome"/>
</dbReference>
<proteinExistence type="predicted"/>
<dbReference type="CDD" id="cd03043">
    <property type="entry name" value="GST_N_1"/>
    <property type="match status" value="1"/>
</dbReference>
<evidence type="ECO:0000259" key="1">
    <source>
        <dbReference type="PROSITE" id="PS50404"/>
    </source>
</evidence>
<dbReference type="RefSeq" id="WP_066847035.1">
    <property type="nucleotide sequence ID" value="NZ_CP019602.1"/>
</dbReference>
<dbReference type="PANTHER" id="PTHR42673:SF4">
    <property type="entry name" value="MALEYLACETOACETATE ISOMERASE"/>
    <property type="match status" value="1"/>
</dbReference>
<dbReference type="GO" id="GO:0004364">
    <property type="term" value="F:glutathione transferase activity"/>
    <property type="evidence" value="ECO:0007669"/>
    <property type="project" value="TreeGrafter"/>
</dbReference>
<dbReference type="PANTHER" id="PTHR42673">
    <property type="entry name" value="MALEYLACETOACETATE ISOMERASE"/>
    <property type="match status" value="1"/>
</dbReference>
<reference evidence="2 3" key="1">
    <citation type="submission" date="2017-01" db="EMBL/GenBank/DDBJ databases">
        <title>Complete genome sequence of esterase-producing bacterium Croceicoccus marinus E4A9.</title>
        <authorList>
            <person name="Wu Y.-H."/>
            <person name="Cheng H."/>
            <person name="Xu L."/>
            <person name="Huo Y.-Y."/>
            <person name="Wang C.-S."/>
            <person name="Xu X.-W."/>
        </authorList>
    </citation>
    <scope>NUCLEOTIDE SEQUENCE [LARGE SCALE GENOMIC DNA]</scope>
    <source>
        <strain evidence="2 3">E4A9</strain>
    </source>
</reference>
<dbReference type="SUPFAM" id="SSF52833">
    <property type="entry name" value="Thioredoxin-like"/>
    <property type="match status" value="1"/>
</dbReference>
<dbReference type="GO" id="GO:0006749">
    <property type="term" value="P:glutathione metabolic process"/>
    <property type="evidence" value="ECO:0007669"/>
    <property type="project" value="TreeGrafter"/>
</dbReference>
<dbReference type="STRING" id="450378.GCA_001661675_02549"/>
<dbReference type="EMBL" id="CP019602">
    <property type="protein sequence ID" value="ARU16869.1"/>
    <property type="molecule type" value="Genomic_DNA"/>
</dbReference>
<dbReference type="Gene3D" id="3.40.30.10">
    <property type="entry name" value="Glutaredoxin"/>
    <property type="match status" value="1"/>
</dbReference>
<dbReference type="KEGG" id="cman:A9D14_12705"/>
<gene>
    <name evidence="2" type="ORF">A9D14_12705</name>
</gene>
<dbReference type="OrthoDB" id="9799538at2"/>
<dbReference type="Pfam" id="PF13410">
    <property type="entry name" value="GST_C_2"/>
    <property type="match status" value="1"/>
</dbReference>
<dbReference type="CDD" id="cd03194">
    <property type="entry name" value="GST_C_3"/>
    <property type="match status" value="1"/>
</dbReference>
<dbReference type="InterPro" id="IPR036249">
    <property type="entry name" value="Thioredoxin-like_sf"/>
</dbReference>